<gene>
    <name evidence="1" type="ORF">EJ05DRAFT_503810</name>
</gene>
<dbReference type="EMBL" id="ML996579">
    <property type="protein sequence ID" value="KAF2754868.1"/>
    <property type="molecule type" value="Genomic_DNA"/>
</dbReference>
<dbReference type="RefSeq" id="XP_033597319.1">
    <property type="nucleotide sequence ID" value="XM_033747479.1"/>
</dbReference>
<proteinExistence type="predicted"/>
<keyword evidence="2" id="KW-1185">Reference proteome</keyword>
<protein>
    <submittedName>
        <fullName evidence="1">Uncharacterized protein</fullName>
    </submittedName>
</protein>
<name>A0A6A6VW07_9PEZI</name>
<reference evidence="1" key="1">
    <citation type="journal article" date="2020" name="Stud. Mycol.">
        <title>101 Dothideomycetes genomes: a test case for predicting lifestyles and emergence of pathogens.</title>
        <authorList>
            <person name="Haridas S."/>
            <person name="Albert R."/>
            <person name="Binder M."/>
            <person name="Bloem J."/>
            <person name="Labutti K."/>
            <person name="Salamov A."/>
            <person name="Andreopoulos B."/>
            <person name="Baker S."/>
            <person name="Barry K."/>
            <person name="Bills G."/>
            <person name="Bluhm B."/>
            <person name="Cannon C."/>
            <person name="Castanera R."/>
            <person name="Culley D."/>
            <person name="Daum C."/>
            <person name="Ezra D."/>
            <person name="Gonzalez J."/>
            <person name="Henrissat B."/>
            <person name="Kuo A."/>
            <person name="Liang C."/>
            <person name="Lipzen A."/>
            <person name="Lutzoni F."/>
            <person name="Magnuson J."/>
            <person name="Mondo S."/>
            <person name="Nolan M."/>
            <person name="Ohm R."/>
            <person name="Pangilinan J."/>
            <person name="Park H.-J."/>
            <person name="Ramirez L."/>
            <person name="Alfaro M."/>
            <person name="Sun H."/>
            <person name="Tritt A."/>
            <person name="Yoshinaga Y."/>
            <person name="Zwiers L.-H."/>
            <person name="Turgeon B."/>
            <person name="Goodwin S."/>
            <person name="Spatafora J."/>
            <person name="Crous P."/>
            <person name="Grigoriev I."/>
        </authorList>
    </citation>
    <scope>NUCLEOTIDE SEQUENCE</scope>
    <source>
        <strain evidence="1">CBS 121739</strain>
    </source>
</reference>
<sequence>MSSVPSESVHLVVLGVYDHDIRASGLNLIPDFSRVEVNLPFVDIFGDSQTIFRYAQSLVISENILAIAGAQPYYTPPSPIVASFDPPCDAYRSDASSPGELLFDAYSILHPHDSPLFKTRFSPVKSQPYSIELYRNTSNQIITNGKLCDNFTTIFDSAVTTGEYAPVPIKAYVEIGKPALPESSKWEEVYGLKADFAFIEMNYLDCEQFRS</sequence>
<organism evidence="1 2">
    <name type="scientific">Pseudovirgaria hyperparasitica</name>
    <dbReference type="NCBI Taxonomy" id="470096"/>
    <lineage>
        <taxon>Eukaryota</taxon>
        <taxon>Fungi</taxon>
        <taxon>Dikarya</taxon>
        <taxon>Ascomycota</taxon>
        <taxon>Pezizomycotina</taxon>
        <taxon>Dothideomycetes</taxon>
        <taxon>Dothideomycetes incertae sedis</taxon>
        <taxon>Acrospermales</taxon>
        <taxon>Acrospermaceae</taxon>
        <taxon>Pseudovirgaria</taxon>
    </lineage>
</organism>
<dbReference type="OrthoDB" id="265717at2759"/>
<accession>A0A6A6VW07</accession>
<evidence type="ECO:0000313" key="2">
    <source>
        <dbReference type="Proteomes" id="UP000799437"/>
    </source>
</evidence>
<dbReference type="Proteomes" id="UP000799437">
    <property type="component" value="Unassembled WGS sequence"/>
</dbReference>
<dbReference type="AlphaFoldDB" id="A0A6A6VW07"/>
<evidence type="ECO:0000313" key="1">
    <source>
        <dbReference type="EMBL" id="KAF2754868.1"/>
    </source>
</evidence>
<dbReference type="GeneID" id="54488533"/>